<reference evidence="5" key="2">
    <citation type="submission" date="2020-09" db="EMBL/GenBank/DDBJ databases">
        <authorList>
            <person name="Sun Q."/>
            <person name="Zhou Y."/>
        </authorList>
    </citation>
    <scope>NUCLEOTIDE SEQUENCE</scope>
    <source>
        <strain evidence="5">CGMCC 1.7086</strain>
    </source>
</reference>
<dbReference type="Gene3D" id="3.90.550.10">
    <property type="entry name" value="Spore Coat Polysaccharide Biosynthesis Protein SpsA, Chain A"/>
    <property type="match status" value="1"/>
</dbReference>
<dbReference type="RefSeq" id="WP_188698358.1">
    <property type="nucleotide sequence ID" value="NZ_BMLS01000007.1"/>
</dbReference>
<dbReference type="PANTHER" id="PTHR43685">
    <property type="entry name" value="GLYCOSYLTRANSFERASE"/>
    <property type="match status" value="1"/>
</dbReference>
<proteinExistence type="inferred from homology"/>
<organism evidence="5 6">
    <name type="scientific">Bowmanella pacifica</name>
    <dbReference type="NCBI Taxonomy" id="502051"/>
    <lineage>
        <taxon>Bacteria</taxon>
        <taxon>Pseudomonadati</taxon>
        <taxon>Pseudomonadota</taxon>
        <taxon>Gammaproteobacteria</taxon>
        <taxon>Alteromonadales</taxon>
        <taxon>Alteromonadaceae</taxon>
        <taxon>Bowmanella</taxon>
    </lineage>
</organism>
<dbReference type="InterPro" id="IPR029044">
    <property type="entry name" value="Nucleotide-diphossugar_trans"/>
</dbReference>
<evidence type="ECO:0000256" key="1">
    <source>
        <dbReference type="ARBA" id="ARBA00006739"/>
    </source>
</evidence>
<name>A0A918DLR8_9ALTE</name>
<keyword evidence="2" id="KW-0328">Glycosyltransferase</keyword>
<dbReference type="InterPro" id="IPR001173">
    <property type="entry name" value="Glyco_trans_2-like"/>
</dbReference>
<protein>
    <submittedName>
        <fullName evidence="5">Glycosyl transferase</fullName>
    </submittedName>
</protein>
<evidence type="ECO:0000313" key="6">
    <source>
        <dbReference type="Proteomes" id="UP000606935"/>
    </source>
</evidence>
<sequence>MSAPSVTALMTTYNCAEVVGETIQSVLAQTLDDFELLIVDDGSTDDTVEKIRSFCDPRIRFYPQADNAGVGYRLNQALQWVNSAFVAKVDADDICMPQRFEKQRDYLLAHPELGMVKSYFEYFTDDPVVADSERYRQFKRVKEPQHNSIDTPQALALQLMRWNCVVHTSYFARTEVVKRIGYPDTRIGEDYSLFFRAAKDGVGIGCVPECLVKMRLSQSSVTTKADSALHFAKTLVELKQDELRALYQRHSELWIYGTGALAKGMMLSLPEIGLSASGFIDRNAADFYAPELGRYPVLALSETLPKGVVIAAQPVRDEICSFFINAGWAEWSDFMVIA</sequence>
<accession>A0A918DLR8</accession>
<dbReference type="EMBL" id="BMLS01000007">
    <property type="protein sequence ID" value="GGO73884.1"/>
    <property type="molecule type" value="Genomic_DNA"/>
</dbReference>
<dbReference type="Pfam" id="PF00535">
    <property type="entry name" value="Glycos_transf_2"/>
    <property type="match status" value="1"/>
</dbReference>
<reference evidence="5" key="1">
    <citation type="journal article" date="2014" name="Int. J. Syst. Evol. Microbiol.">
        <title>Complete genome sequence of Corynebacterium casei LMG S-19264T (=DSM 44701T), isolated from a smear-ripened cheese.</title>
        <authorList>
            <consortium name="US DOE Joint Genome Institute (JGI-PGF)"/>
            <person name="Walter F."/>
            <person name="Albersmeier A."/>
            <person name="Kalinowski J."/>
            <person name="Ruckert C."/>
        </authorList>
    </citation>
    <scope>NUCLEOTIDE SEQUENCE</scope>
    <source>
        <strain evidence="5">CGMCC 1.7086</strain>
    </source>
</reference>
<feature type="domain" description="Glycosyltransferase 2-like" evidence="4">
    <location>
        <begin position="8"/>
        <end position="148"/>
    </location>
</feature>
<evidence type="ECO:0000313" key="5">
    <source>
        <dbReference type="EMBL" id="GGO73884.1"/>
    </source>
</evidence>
<dbReference type="SUPFAM" id="SSF53448">
    <property type="entry name" value="Nucleotide-diphospho-sugar transferases"/>
    <property type="match status" value="1"/>
</dbReference>
<dbReference type="PANTHER" id="PTHR43685:SF5">
    <property type="entry name" value="GLYCOSYLTRANSFERASE EPSE-RELATED"/>
    <property type="match status" value="1"/>
</dbReference>
<evidence type="ECO:0000256" key="3">
    <source>
        <dbReference type="ARBA" id="ARBA00022679"/>
    </source>
</evidence>
<dbReference type="GO" id="GO:0016757">
    <property type="term" value="F:glycosyltransferase activity"/>
    <property type="evidence" value="ECO:0007669"/>
    <property type="project" value="UniProtKB-KW"/>
</dbReference>
<keyword evidence="3 5" id="KW-0808">Transferase</keyword>
<comment type="similarity">
    <text evidence="1">Belongs to the glycosyltransferase 2 family.</text>
</comment>
<dbReference type="InterPro" id="IPR050834">
    <property type="entry name" value="Glycosyltransf_2"/>
</dbReference>
<gene>
    <name evidence="5" type="ORF">GCM10010982_35450</name>
</gene>
<keyword evidence="6" id="KW-1185">Reference proteome</keyword>
<evidence type="ECO:0000256" key="2">
    <source>
        <dbReference type="ARBA" id="ARBA00022676"/>
    </source>
</evidence>
<dbReference type="Proteomes" id="UP000606935">
    <property type="component" value="Unassembled WGS sequence"/>
</dbReference>
<comment type="caution">
    <text evidence="5">The sequence shown here is derived from an EMBL/GenBank/DDBJ whole genome shotgun (WGS) entry which is preliminary data.</text>
</comment>
<dbReference type="AlphaFoldDB" id="A0A918DLR8"/>
<evidence type="ECO:0000259" key="4">
    <source>
        <dbReference type="Pfam" id="PF00535"/>
    </source>
</evidence>